<dbReference type="Proteomes" id="UP000522007">
    <property type="component" value="Unassembled WGS sequence"/>
</dbReference>
<protein>
    <submittedName>
        <fullName evidence="1">Uncharacterized protein</fullName>
    </submittedName>
</protein>
<accession>A0A7X0W6F0</accession>
<organism evidence="1 2">
    <name type="scientific">Listeria welshimeri</name>
    <dbReference type="NCBI Taxonomy" id="1643"/>
    <lineage>
        <taxon>Bacteria</taxon>
        <taxon>Bacillati</taxon>
        <taxon>Bacillota</taxon>
        <taxon>Bacilli</taxon>
        <taxon>Bacillales</taxon>
        <taxon>Listeriaceae</taxon>
        <taxon>Listeria</taxon>
    </lineage>
</organism>
<comment type="caution">
    <text evidence="1">The sequence shown here is derived from an EMBL/GenBank/DDBJ whole genome shotgun (WGS) entry which is preliminary data.</text>
</comment>
<name>A0A7X0W6F0_LISWE</name>
<sequence length="169" mass="19712">MLNQVKELSKNLGEEYLRKQQVIDGLIKEHVDKPEQYVFGLAQVESPRKDIVSLIIRLAFKRIRFHNEDYIIGADEVNNALLILELDENEQVGRKTTFESGSLCIKKHSRIVSELLNKRDRYGREKFDFSNGEDEYILLVGKKSVGESKYFYDNTNLMKTLSKIRKNII</sequence>
<dbReference type="GeneID" id="61188799"/>
<proteinExistence type="predicted"/>
<dbReference type="AlphaFoldDB" id="A0A7X0W6F0"/>
<reference evidence="1 2" key="1">
    <citation type="submission" date="2020-03" db="EMBL/GenBank/DDBJ databases">
        <title>Soil Listeria distribution.</title>
        <authorList>
            <person name="Liao J."/>
            <person name="Wiedmann M."/>
        </authorList>
    </citation>
    <scope>NUCLEOTIDE SEQUENCE [LARGE SCALE GENOMIC DNA]</scope>
    <source>
        <strain evidence="1 2">FSL L7-1829</strain>
    </source>
</reference>
<dbReference type="EMBL" id="JAAROP010000014">
    <property type="protein sequence ID" value="MBC1323548.1"/>
    <property type="molecule type" value="Genomic_DNA"/>
</dbReference>
<evidence type="ECO:0000313" key="1">
    <source>
        <dbReference type="EMBL" id="MBC1323548.1"/>
    </source>
</evidence>
<evidence type="ECO:0000313" key="2">
    <source>
        <dbReference type="Proteomes" id="UP000522007"/>
    </source>
</evidence>
<gene>
    <name evidence="1" type="ORF">HB853_11470</name>
</gene>
<dbReference type="RefSeq" id="WP_011701740.1">
    <property type="nucleotide sequence ID" value="NZ_CBCSAN010000001.1"/>
</dbReference>